<gene>
    <name evidence="7" type="ORF">IFDJLNFL_4666</name>
    <name evidence="8" type="ORF">MTDSW087_01550</name>
</gene>
<dbReference type="Proteomes" id="UP001055303">
    <property type="component" value="Unassembled WGS sequence"/>
</dbReference>
<dbReference type="InterPro" id="IPR050223">
    <property type="entry name" value="D-isomer_2-hydroxyacid_DH"/>
</dbReference>
<evidence type="ECO:0000256" key="1">
    <source>
        <dbReference type="ARBA" id="ARBA00022857"/>
    </source>
</evidence>
<dbReference type="Pfam" id="PF02826">
    <property type="entry name" value="2-Hacid_dh_C"/>
    <property type="match status" value="1"/>
</dbReference>
<dbReference type="FunFam" id="3.40.50.720:FF:000213">
    <property type="entry name" value="Putative 2-hydroxyacid dehydrogenase"/>
    <property type="match status" value="1"/>
</dbReference>
<dbReference type="GO" id="GO:0016618">
    <property type="term" value="F:hydroxypyruvate reductase [NAD(P)H] activity"/>
    <property type="evidence" value="ECO:0007669"/>
    <property type="project" value="TreeGrafter"/>
</dbReference>
<evidence type="ECO:0000313" key="10">
    <source>
        <dbReference type="Proteomes" id="UP001055303"/>
    </source>
</evidence>
<dbReference type="Pfam" id="PF00389">
    <property type="entry name" value="2-Hacid_dh"/>
    <property type="match status" value="1"/>
</dbReference>
<comment type="similarity">
    <text evidence="4">Belongs to the D-isomer specific 2-hydroxyacid dehydrogenase family.</text>
</comment>
<evidence type="ECO:0000259" key="5">
    <source>
        <dbReference type="Pfam" id="PF00389"/>
    </source>
</evidence>
<dbReference type="OrthoDB" id="9793626at2"/>
<dbReference type="GO" id="GO:0008873">
    <property type="term" value="F:gluconate 2-dehydrogenase activity"/>
    <property type="evidence" value="ECO:0007669"/>
    <property type="project" value="UniProtKB-EC"/>
</dbReference>
<dbReference type="InterPro" id="IPR036291">
    <property type="entry name" value="NAD(P)-bd_dom_sf"/>
</dbReference>
<keyword evidence="1" id="KW-0521">NADP</keyword>
<evidence type="ECO:0000313" key="9">
    <source>
        <dbReference type="Proteomes" id="UP000401717"/>
    </source>
</evidence>
<protein>
    <submittedName>
        <fullName evidence="8">2-ketogluconate reductase</fullName>
        <ecNumber evidence="8">1.1.1.215</ecNumber>
    </submittedName>
</protein>
<reference evidence="8 9" key="1">
    <citation type="submission" date="2019-06" db="EMBL/GenBank/DDBJ databases">
        <authorList>
            <person name="Rodrigo-Torres L."/>
            <person name="Arahal R. D."/>
            <person name="Lucena T."/>
        </authorList>
    </citation>
    <scope>NUCLEOTIDE SEQUENCE [LARGE SCALE GENOMIC DNA]</scope>
    <source>
        <strain evidence="8 9">SW08-7</strain>
    </source>
</reference>
<dbReference type="RefSeq" id="WP_144762563.1">
    <property type="nucleotide sequence ID" value="NZ_BPQI01000166.1"/>
</dbReference>
<dbReference type="SUPFAM" id="SSF52283">
    <property type="entry name" value="Formate/glycerate dehydrogenase catalytic domain-like"/>
    <property type="match status" value="1"/>
</dbReference>
<sequence>MTSESPAEILLIRPMHNAVMEALARDFRLHRLDTAPDPEALLAEVAPRIRGLAVGAQTPVDGALMDRLPKLEIVANFGVGYDTVDARAAASRGIVVTNTPDVLTDEVADLALGLLLATLRRIPQADRYLRAGHWPKAPFPLTGSLRGRRVGILGLGRIGRAIAQRLEGFGVAIAYHGRRPQVDAPYAYHATLLGLAEASDVLIVVAPGGAGTEKLIGAEVLAALGPEGVLVNVARGSLVDEAALAAALAAGTIQAAGLDVFANEPHVPEALAVLDNTVLLPHVGSASHHTRAEMARLVVGNLVSWFAGRGPLTPVAETPWAGA</sequence>
<dbReference type="InterPro" id="IPR006140">
    <property type="entry name" value="D-isomer_DH_NAD-bd"/>
</dbReference>
<dbReference type="GO" id="GO:0030267">
    <property type="term" value="F:glyoxylate reductase (NADPH) activity"/>
    <property type="evidence" value="ECO:0007669"/>
    <property type="project" value="TreeGrafter"/>
</dbReference>
<reference evidence="7" key="2">
    <citation type="journal article" date="2021" name="Front. Microbiol.">
        <title>Comprehensive Comparative Genomics and Phenotyping of Methylobacterium Species.</title>
        <authorList>
            <person name="Alessa O."/>
            <person name="Ogura Y."/>
            <person name="Fujitani Y."/>
            <person name="Takami H."/>
            <person name="Hayashi T."/>
            <person name="Sahin N."/>
            <person name="Tani A."/>
        </authorList>
    </citation>
    <scope>NUCLEOTIDE SEQUENCE</scope>
    <source>
        <strain evidence="7">DSM 22415</strain>
    </source>
</reference>
<evidence type="ECO:0000313" key="7">
    <source>
        <dbReference type="EMBL" id="GJD58743.1"/>
    </source>
</evidence>
<reference evidence="7" key="3">
    <citation type="submission" date="2021-08" db="EMBL/GenBank/DDBJ databases">
        <authorList>
            <person name="Tani A."/>
            <person name="Ola A."/>
            <person name="Ogura Y."/>
            <person name="Katsura K."/>
            <person name="Hayashi T."/>
        </authorList>
    </citation>
    <scope>NUCLEOTIDE SEQUENCE</scope>
    <source>
        <strain evidence="7">DSM 22415</strain>
    </source>
</reference>
<keyword evidence="3" id="KW-0520">NAD</keyword>
<dbReference type="GO" id="GO:0051287">
    <property type="term" value="F:NAD binding"/>
    <property type="evidence" value="ECO:0007669"/>
    <property type="project" value="InterPro"/>
</dbReference>
<dbReference type="InterPro" id="IPR006139">
    <property type="entry name" value="D-isomer_2_OHA_DH_cat_dom"/>
</dbReference>
<dbReference type="SUPFAM" id="SSF51735">
    <property type="entry name" value="NAD(P)-binding Rossmann-fold domains"/>
    <property type="match status" value="1"/>
</dbReference>
<accession>A0A564FUP2</accession>
<dbReference type="PANTHER" id="PTHR10996:SF178">
    <property type="entry name" value="2-HYDROXYACID DEHYDROGENASE YGL185C-RELATED"/>
    <property type="match status" value="1"/>
</dbReference>
<dbReference type="Gene3D" id="3.40.50.720">
    <property type="entry name" value="NAD(P)-binding Rossmann-like Domain"/>
    <property type="match status" value="2"/>
</dbReference>
<evidence type="ECO:0000256" key="2">
    <source>
        <dbReference type="ARBA" id="ARBA00023002"/>
    </source>
</evidence>
<dbReference type="EC" id="1.1.1.215" evidence="8"/>
<proteinExistence type="inferred from homology"/>
<dbReference type="PANTHER" id="PTHR10996">
    <property type="entry name" value="2-HYDROXYACID DEHYDROGENASE-RELATED"/>
    <property type="match status" value="1"/>
</dbReference>
<dbReference type="GO" id="GO:0005829">
    <property type="term" value="C:cytosol"/>
    <property type="evidence" value="ECO:0007669"/>
    <property type="project" value="TreeGrafter"/>
</dbReference>
<evidence type="ECO:0000256" key="4">
    <source>
        <dbReference type="RuleBase" id="RU003719"/>
    </source>
</evidence>
<evidence type="ECO:0000256" key="3">
    <source>
        <dbReference type="ARBA" id="ARBA00023027"/>
    </source>
</evidence>
<keyword evidence="10" id="KW-1185">Reference proteome</keyword>
<organism evidence="8 9">
    <name type="scientific">Methylobacterium dankookense</name>
    <dbReference type="NCBI Taxonomy" id="560405"/>
    <lineage>
        <taxon>Bacteria</taxon>
        <taxon>Pseudomonadati</taxon>
        <taxon>Pseudomonadota</taxon>
        <taxon>Alphaproteobacteria</taxon>
        <taxon>Hyphomicrobiales</taxon>
        <taxon>Methylobacteriaceae</taxon>
        <taxon>Methylobacterium</taxon>
    </lineage>
</organism>
<keyword evidence="2 4" id="KW-0560">Oxidoreductase</keyword>
<evidence type="ECO:0000313" key="8">
    <source>
        <dbReference type="EMBL" id="VUF11865.1"/>
    </source>
</evidence>
<feature type="domain" description="D-isomer specific 2-hydroxyacid dehydrogenase catalytic" evidence="5">
    <location>
        <begin position="9"/>
        <end position="315"/>
    </location>
</feature>
<dbReference type="EMBL" id="CABFVH010000006">
    <property type="protein sequence ID" value="VUF11865.1"/>
    <property type="molecule type" value="Genomic_DNA"/>
</dbReference>
<dbReference type="AlphaFoldDB" id="A0A564FUP2"/>
<dbReference type="CDD" id="cd12156">
    <property type="entry name" value="HPPR"/>
    <property type="match status" value="1"/>
</dbReference>
<name>A0A564FUP2_9HYPH</name>
<dbReference type="EMBL" id="BPQI01000166">
    <property type="protein sequence ID" value="GJD58743.1"/>
    <property type="molecule type" value="Genomic_DNA"/>
</dbReference>
<feature type="domain" description="D-isomer specific 2-hydroxyacid dehydrogenase NAD-binding" evidence="6">
    <location>
        <begin position="112"/>
        <end position="284"/>
    </location>
</feature>
<dbReference type="Proteomes" id="UP000401717">
    <property type="component" value="Unassembled WGS sequence"/>
</dbReference>
<evidence type="ECO:0000259" key="6">
    <source>
        <dbReference type="Pfam" id="PF02826"/>
    </source>
</evidence>